<dbReference type="InterPro" id="IPR008276">
    <property type="entry name" value="C_nuclsd_transpt"/>
</dbReference>
<evidence type="ECO:0000259" key="9">
    <source>
        <dbReference type="Pfam" id="PF07662"/>
    </source>
</evidence>
<evidence type="ECO:0000256" key="4">
    <source>
        <dbReference type="ARBA" id="ARBA00022692"/>
    </source>
</evidence>
<keyword evidence="3" id="KW-1003">Cell membrane</keyword>
<evidence type="ECO:0000256" key="5">
    <source>
        <dbReference type="ARBA" id="ARBA00022989"/>
    </source>
</evidence>
<dbReference type="Pfam" id="PF07670">
    <property type="entry name" value="Gate"/>
    <property type="match status" value="1"/>
</dbReference>
<reference evidence="11 12" key="1">
    <citation type="submission" date="2012-11" db="EMBL/GenBank/DDBJ databases">
        <title>Whole genome sequence of Acidisphaera rubrifaciens HS-AP3.</title>
        <authorList>
            <person name="Azuma Y."/>
            <person name="Higashiura N."/>
            <person name="Hirakawa H."/>
            <person name="Matsushita K."/>
        </authorList>
    </citation>
    <scope>NUCLEOTIDE SEQUENCE [LARGE SCALE GENOMIC DNA]</scope>
    <source>
        <strain evidence="11 12">HS-AP3</strain>
    </source>
</reference>
<evidence type="ECO:0000313" key="11">
    <source>
        <dbReference type="EMBL" id="GAN76742.1"/>
    </source>
</evidence>
<evidence type="ECO:0000256" key="2">
    <source>
        <dbReference type="ARBA" id="ARBA00009033"/>
    </source>
</evidence>
<keyword evidence="5 7" id="KW-1133">Transmembrane helix</keyword>
<dbReference type="Pfam" id="PF07662">
    <property type="entry name" value="Nucleos_tra2_C"/>
    <property type="match status" value="1"/>
</dbReference>
<name>A0A0D6P517_9PROT</name>
<evidence type="ECO:0000259" key="10">
    <source>
        <dbReference type="Pfam" id="PF07670"/>
    </source>
</evidence>
<feature type="domain" description="Concentrative nucleoside transporter C-terminal" evidence="9">
    <location>
        <begin position="210"/>
        <end position="412"/>
    </location>
</feature>
<accession>A0A0D6P517</accession>
<gene>
    <name evidence="11" type="ORF">Asru_0157_02</name>
</gene>
<comment type="caution">
    <text evidence="11">The sequence shown here is derived from an EMBL/GenBank/DDBJ whole genome shotgun (WGS) entry which is preliminary data.</text>
</comment>
<dbReference type="EMBL" id="BANB01000157">
    <property type="protein sequence ID" value="GAN76742.1"/>
    <property type="molecule type" value="Genomic_DNA"/>
</dbReference>
<dbReference type="PANTHER" id="PTHR10590:SF4">
    <property type="entry name" value="SOLUTE CARRIER FAMILY 28 MEMBER 3"/>
    <property type="match status" value="1"/>
</dbReference>
<feature type="transmembrane region" description="Helical" evidence="7">
    <location>
        <begin position="264"/>
        <end position="285"/>
    </location>
</feature>
<dbReference type="GO" id="GO:0015293">
    <property type="term" value="F:symporter activity"/>
    <property type="evidence" value="ECO:0007669"/>
    <property type="project" value="TreeGrafter"/>
</dbReference>
<feature type="transmembrane region" description="Helical" evidence="7">
    <location>
        <begin position="97"/>
        <end position="121"/>
    </location>
</feature>
<evidence type="ECO:0000256" key="6">
    <source>
        <dbReference type="ARBA" id="ARBA00023136"/>
    </source>
</evidence>
<evidence type="ECO:0000259" key="8">
    <source>
        <dbReference type="Pfam" id="PF01773"/>
    </source>
</evidence>
<dbReference type="RefSeq" id="WP_048860621.1">
    <property type="nucleotide sequence ID" value="NZ_BANB01000157.1"/>
</dbReference>
<feature type="transmembrane region" description="Helical" evidence="7">
    <location>
        <begin position="357"/>
        <end position="382"/>
    </location>
</feature>
<feature type="transmembrane region" description="Helical" evidence="7">
    <location>
        <begin position="394"/>
        <end position="416"/>
    </location>
</feature>
<sequence>MRGLIALPALLALAWVFGRVAGEHRGGVRLRPVIGGTALQIALGAVLIGIPAARHAVGLLNDAATALQDATDAGTAFVFGYLGGSALPFAETHPGAAFILAFKALPLVLVISALSALLFHWGILQRIAGAFAWALRRTLGIGGALAIAAAVHVFVGMIEAPLLIRPWLARMSRGELFAVMSCGMAGIAGTVMVIYAAILGPVIPDALGNILIASVISTPAALAMSALMVPYGPGEADAALVTETPAAGALDALVRGTLDGMRPLVAIAALLLVTVALVTLFNGALGRLPLPPGWPRTLQDWFALPARPLVWLIGLDWAESAAGATLLGTKTVLNEFVAYLRLAALPPGTLSPHARLIMTYALCGFANFGSLGILVGGMGAMVPERRAEIVALGLRSLVSGTLATLSSGALAGALAAG</sequence>
<proteinExistence type="inferred from homology"/>
<feature type="transmembrane region" description="Helical" evidence="7">
    <location>
        <begin position="32"/>
        <end position="50"/>
    </location>
</feature>
<keyword evidence="4 7" id="KW-0812">Transmembrane</keyword>
<keyword evidence="6 7" id="KW-0472">Membrane</keyword>
<evidence type="ECO:0000313" key="12">
    <source>
        <dbReference type="Proteomes" id="UP000032680"/>
    </source>
</evidence>
<evidence type="ECO:0000256" key="3">
    <source>
        <dbReference type="ARBA" id="ARBA00022475"/>
    </source>
</evidence>
<protein>
    <submittedName>
        <fullName evidence="11">Nucleoside permease</fullName>
    </submittedName>
</protein>
<feature type="transmembrane region" description="Helical" evidence="7">
    <location>
        <begin position="176"/>
        <end position="198"/>
    </location>
</feature>
<feature type="transmembrane region" description="Helical" evidence="7">
    <location>
        <begin position="141"/>
        <end position="164"/>
    </location>
</feature>
<dbReference type="Pfam" id="PF01773">
    <property type="entry name" value="Nucleos_tra2_N"/>
    <property type="match status" value="1"/>
</dbReference>
<dbReference type="InterPro" id="IPR011657">
    <property type="entry name" value="CNT_C_dom"/>
</dbReference>
<dbReference type="InterPro" id="IPR002668">
    <property type="entry name" value="CNT_N_dom"/>
</dbReference>
<keyword evidence="12" id="KW-1185">Reference proteome</keyword>
<evidence type="ECO:0000256" key="7">
    <source>
        <dbReference type="SAM" id="Phobius"/>
    </source>
</evidence>
<feature type="domain" description="Concentrative nucleoside transporter N-terminal" evidence="8">
    <location>
        <begin position="9"/>
        <end position="82"/>
    </location>
</feature>
<dbReference type="GO" id="GO:0005337">
    <property type="term" value="F:nucleoside transmembrane transporter activity"/>
    <property type="evidence" value="ECO:0007669"/>
    <property type="project" value="InterPro"/>
</dbReference>
<dbReference type="InterPro" id="IPR011642">
    <property type="entry name" value="Gate_dom"/>
</dbReference>
<feature type="transmembrane region" description="Helical" evidence="7">
    <location>
        <begin position="210"/>
        <end position="229"/>
    </location>
</feature>
<dbReference type="OrthoDB" id="9766455at2"/>
<feature type="domain" description="Nucleoside transporter/FeoB GTPase Gate" evidence="10">
    <location>
        <begin position="101"/>
        <end position="201"/>
    </location>
</feature>
<dbReference type="AlphaFoldDB" id="A0A0D6P517"/>
<organism evidence="11 12">
    <name type="scientific">Acidisphaera rubrifaciens HS-AP3</name>
    <dbReference type="NCBI Taxonomy" id="1231350"/>
    <lineage>
        <taxon>Bacteria</taxon>
        <taxon>Pseudomonadati</taxon>
        <taxon>Pseudomonadota</taxon>
        <taxon>Alphaproteobacteria</taxon>
        <taxon>Acetobacterales</taxon>
        <taxon>Acetobacteraceae</taxon>
        <taxon>Acidisphaera</taxon>
    </lineage>
</organism>
<dbReference type="PANTHER" id="PTHR10590">
    <property type="entry name" value="SODIUM/NUCLEOSIDE COTRANSPORTER"/>
    <property type="match status" value="1"/>
</dbReference>
<dbReference type="GO" id="GO:0005886">
    <property type="term" value="C:plasma membrane"/>
    <property type="evidence" value="ECO:0007669"/>
    <property type="project" value="UniProtKB-SubCell"/>
</dbReference>
<comment type="similarity">
    <text evidence="2">Belongs to the concentrative nucleoside transporter (CNT) (TC 2.A.41) family.</text>
</comment>
<dbReference type="Proteomes" id="UP000032680">
    <property type="component" value="Unassembled WGS sequence"/>
</dbReference>
<comment type="subcellular location">
    <subcellularLocation>
        <location evidence="1">Cell membrane</location>
        <topology evidence="1">Multi-pass membrane protein</topology>
    </subcellularLocation>
</comment>
<evidence type="ECO:0000256" key="1">
    <source>
        <dbReference type="ARBA" id="ARBA00004651"/>
    </source>
</evidence>